<dbReference type="KEGG" id="fmr:Fuma_04221"/>
<keyword evidence="1" id="KW-0812">Transmembrane</keyword>
<feature type="transmembrane region" description="Helical" evidence="1">
    <location>
        <begin position="9"/>
        <end position="31"/>
    </location>
</feature>
<gene>
    <name evidence="2" type="ORF">Fuma_04221</name>
</gene>
<evidence type="ECO:0000313" key="2">
    <source>
        <dbReference type="EMBL" id="APZ94589.1"/>
    </source>
</evidence>
<keyword evidence="1" id="KW-0472">Membrane</keyword>
<name>A0A1P8WKK7_9PLAN</name>
<reference evidence="2 3" key="1">
    <citation type="journal article" date="2016" name="Front. Microbiol.">
        <title>Fuerstia marisgermanicae gen. nov., sp. nov., an Unusual Member of the Phylum Planctomycetes from the German Wadden Sea.</title>
        <authorList>
            <person name="Kohn T."/>
            <person name="Heuer A."/>
            <person name="Jogler M."/>
            <person name="Vollmers J."/>
            <person name="Boedeker C."/>
            <person name="Bunk B."/>
            <person name="Rast P."/>
            <person name="Borchert D."/>
            <person name="Glockner I."/>
            <person name="Freese H.M."/>
            <person name="Klenk H.P."/>
            <person name="Overmann J."/>
            <person name="Kaster A.K."/>
            <person name="Rohde M."/>
            <person name="Wiegand S."/>
            <person name="Jogler C."/>
        </authorList>
    </citation>
    <scope>NUCLEOTIDE SEQUENCE [LARGE SCALE GENOMIC DNA]</scope>
    <source>
        <strain evidence="2 3">NH11</strain>
    </source>
</reference>
<dbReference type="AlphaFoldDB" id="A0A1P8WKK7"/>
<sequence>MQASRWLRLILKVTIAIGIMLIPIGPIARAYNEGFGDPPGPIHVSNYWERVSYTLMPTGVAIAILAAVLLMVIDHRSTGRLHGRCQNDSERQDGSGES</sequence>
<organism evidence="2 3">
    <name type="scientific">Fuerstiella marisgermanici</name>
    <dbReference type="NCBI Taxonomy" id="1891926"/>
    <lineage>
        <taxon>Bacteria</taxon>
        <taxon>Pseudomonadati</taxon>
        <taxon>Planctomycetota</taxon>
        <taxon>Planctomycetia</taxon>
        <taxon>Planctomycetales</taxon>
        <taxon>Planctomycetaceae</taxon>
        <taxon>Fuerstiella</taxon>
    </lineage>
</organism>
<keyword evidence="1" id="KW-1133">Transmembrane helix</keyword>
<dbReference type="Proteomes" id="UP000187735">
    <property type="component" value="Chromosome"/>
</dbReference>
<evidence type="ECO:0000313" key="3">
    <source>
        <dbReference type="Proteomes" id="UP000187735"/>
    </source>
</evidence>
<feature type="transmembrane region" description="Helical" evidence="1">
    <location>
        <begin position="51"/>
        <end position="73"/>
    </location>
</feature>
<proteinExistence type="predicted"/>
<protein>
    <submittedName>
        <fullName evidence="2">Uncharacterized protein</fullName>
    </submittedName>
</protein>
<evidence type="ECO:0000256" key="1">
    <source>
        <dbReference type="SAM" id="Phobius"/>
    </source>
</evidence>
<keyword evidence="3" id="KW-1185">Reference proteome</keyword>
<dbReference type="EMBL" id="CP017641">
    <property type="protein sequence ID" value="APZ94589.1"/>
    <property type="molecule type" value="Genomic_DNA"/>
</dbReference>
<accession>A0A1P8WKK7</accession>